<keyword evidence="3" id="KW-0444">Lipid biosynthesis</keyword>
<dbReference type="OrthoDB" id="6485510at2759"/>
<evidence type="ECO:0000313" key="15">
    <source>
        <dbReference type="Proteomes" id="UP000038010"/>
    </source>
</evidence>
<dbReference type="GO" id="GO:0030674">
    <property type="term" value="F:protein-macromolecule adaptor activity"/>
    <property type="evidence" value="ECO:0007669"/>
    <property type="project" value="TreeGrafter"/>
</dbReference>
<comment type="similarity">
    <text evidence="2">Belongs to the ERG28 family.</text>
</comment>
<evidence type="ECO:0000313" key="14">
    <source>
        <dbReference type="EMBL" id="KPI37402.1"/>
    </source>
</evidence>
<dbReference type="AlphaFoldDB" id="A0A0N1NXI4"/>
<keyword evidence="5" id="KW-0256">Endoplasmic reticulum</keyword>
<keyword evidence="11" id="KW-1207">Sterol metabolism</keyword>
<evidence type="ECO:0008006" key="16">
    <source>
        <dbReference type="Google" id="ProtNLM"/>
    </source>
</evidence>
<evidence type="ECO:0000256" key="8">
    <source>
        <dbReference type="ARBA" id="ARBA00023011"/>
    </source>
</evidence>
<keyword evidence="10 13" id="KW-0472">Membrane</keyword>
<evidence type="ECO:0000256" key="12">
    <source>
        <dbReference type="ARBA" id="ARBA00023221"/>
    </source>
</evidence>
<dbReference type="PANTHER" id="PTHR15451">
    <property type="entry name" value="ERGOSTEROL BIOSYNTHETIC PROTEIN 28-RELATED"/>
    <property type="match status" value="1"/>
</dbReference>
<keyword evidence="4 13" id="KW-0812">Transmembrane</keyword>
<dbReference type="RefSeq" id="XP_017997365.1">
    <property type="nucleotide sequence ID" value="XM_018138992.1"/>
</dbReference>
<dbReference type="Pfam" id="PF03694">
    <property type="entry name" value="Erg28"/>
    <property type="match status" value="1"/>
</dbReference>
<accession>A0A0N1NXI4</accession>
<feature type="transmembrane region" description="Helical" evidence="13">
    <location>
        <begin position="151"/>
        <end position="170"/>
    </location>
</feature>
<feature type="transmembrane region" description="Helical" evidence="13">
    <location>
        <begin position="12"/>
        <end position="32"/>
    </location>
</feature>
<comment type="subcellular location">
    <subcellularLocation>
        <location evidence="1">Endoplasmic reticulum membrane</location>
        <topology evidence="1">Multi-pass membrane protein</topology>
    </subcellularLocation>
</comment>
<dbReference type="VEuPathDB" id="FungiDB:AB675_10235"/>
<evidence type="ECO:0000256" key="10">
    <source>
        <dbReference type="ARBA" id="ARBA00023136"/>
    </source>
</evidence>
<evidence type="ECO:0000256" key="5">
    <source>
        <dbReference type="ARBA" id="ARBA00022824"/>
    </source>
</evidence>
<dbReference type="GeneID" id="28730872"/>
<evidence type="ECO:0000256" key="3">
    <source>
        <dbReference type="ARBA" id="ARBA00022516"/>
    </source>
</evidence>
<dbReference type="InterPro" id="IPR005352">
    <property type="entry name" value="Erg28"/>
</dbReference>
<organism evidence="14 15">
    <name type="scientific">Cyphellophora attinorum</name>
    <dbReference type="NCBI Taxonomy" id="1664694"/>
    <lineage>
        <taxon>Eukaryota</taxon>
        <taxon>Fungi</taxon>
        <taxon>Dikarya</taxon>
        <taxon>Ascomycota</taxon>
        <taxon>Pezizomycotina</taxon>
        <taxon>Eurotiomycetes</taxon>
        <taxon>Chaetothyriomycetidae</taxon>
        <taxon>Chaetothyriales</taxon>
        <taxon>Cyphellophoraceae</taxon>
        <taxon>Cyphellophora</taxon>
    </lineage>
</organism>
<keyword evidence="7 13" id="KW-1133">Transmembrane helix</keyword>
<evidence type="ECO:0000256" key="2">
    <source>
        <dbReference type="ARBA" id="ARBA00005377"/>
    </source>
</evidence>
<keyword evidence="6" id="KW-0752">Steroid biosynthesis</keyword>
<evidence type="ECO:0000256" key="13">
    <source>
        <dbReference type="SAM" id="Phobius"/>
    </source>
</evidence>
<protein>
    <recommendedName>
        <fullName evidence="16">Ergosterol biosynthetic protein 28</fullName>
    </recommendedName>
</protein>
<evidence type="ECO:0000256" key="4">
    <source>
        <dbReference type="ARBA" id="ARBA00022692"/>
    </source>
</evidence>
<evidence type="ECO:0000256" key="6">
    <source>
        <dbReference type="ARBA" id="ARBA00022955"/>
    </source>
</evidence>
<dbReference type="GO" id="GO:0016126">
    <property type="term" value="P:sterol biosynthetic process"/>
    <property type="evidence" value="ECO:0007669"/>
    <property type="project" value="UniProtKB-KW"/>
</dbReference>
<gene>
    <name evidence="14" type="ORF">AB675_10235</name>
</gene>
<evidence type="ECO:0000256" key="11">
    <source>
        <dbReference type="ARBA" id="ARBA00023166"/>
    </source>
</evidence>
<proteinExistence type="inferred from homology"/>
<keyword evidence="9" id="KW-0443">Lipid metabolism</keyword>
<dbReference type="Proteomes" id="UP000038010">
    <property type="component" value="Unassembled WGS sequence"/>
</dbReference>
<dbReference type="STRING" id="1664694.A0A0N1NXI4"/>
<reference evidence="14 15" key="1">
    <citation type="submission" date="2015-06" db="EMBL/GenBank/DDBJ databases">
        <title>Draft genome of the ant-associated black yeast Phialophora attae CBS 131958.</title>
        <authorList>
            <person name="Moreno L.F."/>
            <person name="Stielow B.J."/>
            <person name="de Hoog S."/>
            <person name="Vicente V.A."/>
            <person name="Weiss V.A."/>
            <person name="de Vries M."/>
            <person name="Cruz L.M."/>
            <person name="Souza E.M."/>
        </authorList>
    </citation>
    <scope>NUCLEOTIDE SEQUENCE [LARGE SCALE GENOMIC DNA]</scope>
    <source>
        <strain evidence="14 15">CBS 131958</strain>
    </source>
</reference>
<sequence length="177" mass="20106">MDVLPSWSEGFLPLYILFVGVTACTNAISCYFSDSYVRRLYNPPNDHLPPVPGIRKTTSQTTTIEEDFFSTPQPDRRPSVASIAVHEDRSPVTDLSSRTFATWNMAVGLLRMHAAYHVHERDWYHMQMLTNVVGLVHFGAEAFYWRTARPSGPWLAPTVVAMIGLSWSLLQYGHYVK</sequence>
<dbReference type="EMBL" id="LFJN01000024">
    <property type="protein sequence ID" value="KPI37402.1"/>
    <property type="molecule type" value="Genomic_DNA"/>
</dbReference>
<dbReference type="PANTHER" id="PTHR15451:SF19">
    <property type="entry name" value="ERGOSTEROL BIOSYNTHETIC PROTEIN 28 HOMOLOG"/>
    <property type="match status" value="1"/>
</dbReference>
<dbReference type="GO" id="GO:0005789">
    <property type="term" value="C:endoplasmic reticulum membrane"/>
    <property type="evidence" value="ECO:0007669"/>
    <property type="project" value="UniProtKB-SubCell"/>
</dbReference>
<name>A0A0N1NXI4_9EURO</name>
<keyword evidence="8" id="KW-0756">Sterol biosynthesis</keyword>
<keyword evidence="12" id="KW-0753">Steroid metabolism</keyword>
<comment type="caution">
    <text evidence="14">The sequence shown here is derived from an EMBL/GenBank/DDBJ whole genome shotgun (WGS) entry which is preliminary data.</text>
</comment>
<evidence type="ECO:0000256" key="9">
    <source>
        <dbReference type="ARBA" id="ARBA00023098"/>
    </source>
</evidence>
<evidence type="ECO:0000256" key="1">
    <source>
        <dbReference type="ARBA" id="ARBA00004477"/>
    </source>
</evidence>
<evidence type="ECO:0000256" key="7">
    <source>
        <dbReference type="ARBA" id="ARBA00022989"/>
    </source>
</evidence>
<keyword evidence="15" id="KW-1185">Reference proteome</keyword>